<gene>
    <name evidence="1" type="ORF">PBOR_11395</name>
</gene>
<dbReference type="KEGG" id="pbd:PBOR_11395"/>
<accession>A0A089LEA5</accession>
<dbReference type="EMBL" id="CP009285">
    <property type="protein sequence ID" value="AIQ57463.1"/>
    <property type="molecule type" value="Genomic_DNA"/>
</dbReference>
<proteinExistence type="predicted"/>
<name>A0A089LEA5_PAEBO</name>
<dbReference type="HOGENOM" id="CLU_100118_0_0_9"/>
<protein>
    <submittedName>
        <fullName evidence="1">Uncharacterized protein</fullName>
    </submittedName>
</protein>
<sequence>MPALNQLQEDRNPLKVYGSRLCRGNMDAALVHVFGHLHVKGNLTTARLKLLGECSIGRSCAAQEITSFGSLRVQSLQAKKVVSNGYLSVTRDAAADEFQADGCVRANSLSCGKSIHIKLGSPCKVRHMMAEREITVSPSSKLINGLMSPFRRLRCETIEARAITLYKTQADIVSGVNITVGPGCVIQEIRYSGTLIVHPKSRVGKTILIHESGGLIK</sequence>
<dbReference type="AlphaFoldDB" id="A0A089LEA5"/>
<organism evidence="1 2">
    <name type="scientific">Paenibacillus borealis</name>
    <dbReference type="NCBI Taxonomy" id="160799"/>
    <lineage>
        <taxon>Bacteria</taxon>
        <taxon>Bacillati</taxon>
        <taxon>Bacillota</taxon>
        <taxon>Bacilli</taxon>
        <taxon>Bacillales</taxon>
        <taxon>Paenibacillaceae</taxon>
        <taxon>Paenibacillus</taxon>
    </lineage>
</organism>
<reference evidence="1" key="1">
    <citation type="submission" date="2014-08" db="EMBL/GenBank/DDBJ databases">
        <title>Comparative genomics of the Paenibacillus odorifer group.</title>
        <authorList>
            <person name="den Bakker H.C."/>
            <person name="Tsai Y.-C.Y.-C."/>
            <person name="Martin N."/>
            <person name="Korlach J."/>
            <person name="Wiedmann M."/>
        </authorList>
    </citation>
    <scope>NUCLEOTIDE SEQUENCE [LARGE SCALE GENOMIC DNA]</scope>
    <source>
        <strain evidence="1">DSM 13188</strain>
    </source>
</reference>
<evidence type="ECO:0000313" key="2">
    <source>
        <dbReference type="Proteomes" id="UP000029518"/>
    </source>
</evidence>
<dbReference type="Proteomes" id="UP000029518">
    <property type="component" value="Chromosome"/>
</dbReference>
<keyword evidence="2" id="KW-1185">Reference proteome</keyword>
<evidence type="ECO:0000313" key="1">
    <source>
        <dbReference type="EMBL" id="AIQ57463.1"/>
    </source>
</evidence>